<protein>
    <submittedName>
        <fullName evidence="1">Uncharacterized protein</fullName>
    </submittedName>
</protein>
<dbReference type="KEGG" id="spu:105443479"/>
<dbReference type="RefSeq" id="XP_030854222.1">
    <property type="nucleotide sequence ID" value="XM_030998362.1"/>
</dbReference>
<reference evidence="1" key="2">
    <citation type="submission" date="2021-01" db="UniProtKB">
        <authorList>
            <consortium name="EnsemblMetazoa"/>
        </authorList>
    </citation>
    <scope>IDENTIFICATION</scope>
</reference>
<dbReference type="EnsemblMetazoa" id="XM_030998362">
    <property type="protein sequence ID" value="XP_030854222"/>
    <property type="gene ID" value="LOC105443479"/>
</dbReference>
<dbReference type="InterPro" id="IPR011043">
    <property type="entry name" value="Gal_Oxase/kelch_b-propeller"/>
</dbReference>
<dbReference type="GeneID" id="105443479"/>
<accession>A0A7M7PNV0</accession>
<keyword evidence="2" id="KW-1185">Reference proteome</keyword>
<name>A0A7M7PNV0_STRPU</name>
<evidence type="ECO:0000313" key="2">
    <source>
        <dbReference type="Proteomes" id="UP000007110"/>
    </source>
</evidence>
<evidence type="ECO:0000313" key="1">
    <source>
        <dbReference type="EnsemblMetazoa" id="XP_030854222"/>
    </source>
</evidence>
<dbReference type="SUPFAM" id="SSF50965">
    <property type="entry name" value="Galactose oxidase, central domain"/>
    <property type="match status" value="1"/>
</dbReference>
<dbReference type="InParanoid" id="A0A7M7PNV0"/>
<organism evidence="1 2">
    <name type="scientific">Strongylocentrotus purpuratus</name>
    <name type="common">Purple sea urchin</name>
    <dbReference type="NCBI Taxonomy" id="7668"/>
    <lineage>
        <taxon>Eukaryota</taxon>
        <taxon>Metazoa</taxon>
        <taxon>Echinodermata</taxon>
        <taxon>Eleutherozoa</taxon>
        <taxon>Echinozoa</taxon>
        <taxon>Echinoidea</taxon>
        <taxon>Euechinoidea</taxon>
        <taxon>Echinacea</taxon>
        <taxon>Camarodonta</taxon>
        <taxon>Echinidea</taxon>
        <taxon>Strongylocentrotidae</taxon>
        <taxon>Strongylocentrotus</taxon>
    </lineage>
</organism>
<dbReference type="AlphaFoldDB" id="A0A7M7PNV0"/>
<dbReference type="Proteomes" id="UP000007110">
    <property type="component" value="Unassembled WGS sequence"/>
</dbReference>
<proteinExistence type="predicted"/>
<reference evidence="2" key="1">
    <citation type="submission" date="2015-02" db="EMBL/GenBank/DDBJ databases">
        <title>Genome sequencing for Strongylocentrotus purpuratus.</title>
        <authorList>
            <person name="Murali S."/>
            <person name="Liu Y."/>
            <person name="Vee V."/>
            <person name="English A."/>
            <person name="Wang M."/>
            <person name="Skinner E."/>
            <person name="Han Y."/>
            <person name="Muzny D.M."/>
            <person name="Worley K.C."/>
            <person name="Gibbs R.A."/>
        </authorList>
    </citation>
    <scope>NUCLEOTIDE SEQUENCE</scope>
</reference>
<sequence length="135" mass="15414">MMLMTSKELIPQLQTLLAFSLMMDVIKTSYGMPQSPVWRNILLKDSYHQQASFPQSGAANWLDSTAELVWLFGGQATLNNKTSTLDHLWRLDLQTMNWTQIQHNKENGLQGDIVQFCALRGNSLLLLEEFSRQAL</sequence>